<dbReference type="InterPro" id="IPR018077">
    <property type="entry name" value="Glyco_hydro_fam25_subgr"/>
</dbReference>
<reference evidence="5 6" key="1">
    <citation type="submission" date="2014-02" db="EMBL/GenBank/DDBJ databases">
        <title>Genome sequence of Brachybacterium phenoliresistens strain W13A50.</title>
        <authorList>
            <person name="Wang X."/>
        </authorList>
    </citation>
    <scope>NUCLEOTIDE SEQUENCE [LARGE SCALE GENOMIC DNA]</scope>
    <source>
        <strain evidence="5 6">W13A50</strain>
    </source>
</reference>
<dbReference type="EMBL" id="JDYK01000016">
    <property type="protein sequence ID" value="EWS80310.1"/>
    <property type="molecule type" value="Genomic_DNA"/>
</dbReference>
<comment type="caution">
    <text evidence="5">The sequence shown here is derived from an EMBL/GenBank/DDBJ whole genome shotgun (WGS) entry which is preliminary data.</text>
</comment>
<dbReference type="GO" id="GO:0016998">
    <property type="term" value="P:cell wall macromolecule catabolic process"/>
    <property type="evidence" value="ECO:0007669"/>
    <property type="project" value="InterPro"/>
</dbReference>
<dbReference type="Proteomes" id="UP000023067">
    <property type="component" value="Unassembled WGS sequence"/>
</dbReference>
<name>Z9JPH1_9MICO</name>
<protein>
    <recommendedName>
        <fullName evidence="4">Lysozyme</fullName>
        <ecNumber evidence="4">3.2.1.17</ecNumber>
    </recommendedName>
</protein>
<dbReference type="PROSITE" id="PS00953">
    <property type="entry name" value="GLYCOSYL_HYDROL_F25_1"/>
    <property type="match status" value="1"/>
</dbReference>
<comment type="catalytic activity">
    <reaction evidence="4">
        <text>Hydrolysis of (1-&gt;4)-beta-linkages between N-acetylmuramic acid and N-acetyl-D-glucosamine residues in a peptidoglycan and between N-acetyl-D-glucosamine residues in chitodextrins.</text>
        <dbReference type="EC" id="3.2.1.17"/>
    </reaction>
</comment>
<dbReference type="PROSITE" id="PS51257">
    <property type="entry name" value="PROKAR_LIPOPROTEIN"/>
    <property type="match status" value="1"/>
</dbReference>
<gene>
    <name evidence="5" type="ORF">BF93_03775</name>
</gene>
<dbReference type="GO" id="GO:0009253">
    <property type="term" value="P:peptidoglycan catabolic process"/>
    <property type="evidence" value="ECO:0007669"/>
    <property type="project" value="InterPro"/>
</dbReference>
<evidence type="ECO:0000256" key="3">
    <source>
        <dbReference type="ARBA" id="ARBA00023295"/>
    </source>
</evidence>
<evidence type="ECO:0000313" key="5">
    <source>
        <dbReference type="EMBL" id="EWS80310.1"/>
    </source>
</evidence>
<dbReference type="PANTHER" id="PTHR34135:SF2">
    <property type="entry name" value="LYSOZYME"/>
    <property type="match status" value="1"/>
</dbReference>
<dbReference type="SUPFAM" id="SSF51445">
    <property type="entry name" value="(Trans)glycosidases"/>
    <property type="match status" value="1"/>
</dbReference>
<evidence type="ECO:0000313" key="6">
    <source>
        <dbReference type="Proteomes" id="UP000023067"/>
    </source>
</evidence>
<dbReference type="InterPro" id="IPR002053">
    <property type="entry name" value="Glyco_hydro_25"/>
</dbReference>
<dbReference type="HOGENOM" id="CLU_044973_8_0_11"/>
<dbReference type="PANTHER" id="PTHR34135">
    <property type="entry name" value="LYSOZYME"/>
    <property type="match status" value="1"/>
</dbReference>
<keyword evidence="3 4" id="KW-0326">Glycosidase</keyword>
<dbReference type="InterPro" id="IPR008270">
    <property type="entry name" value="Glyco_hydro_25_AS"/>
</dbReference>
<dbReference type="OrthoDB" id="287365at2"/>
<dbReference type="EC" id="3.2.1.17" evidence="4"/>
<dbReference type="GO" id="GO:0003796">
    <property type="term" value="F:lysozyme activity"/>
    <property type="evidence" value="ECO:0007669"/>
    <property type="project" value="UniProtKB-EC"/>
</dbReference>
<dbReference type="AlphaFoldDB" id="Z9JPH1"/>
<dbReference type="SMART" id="SM00641">
    <property type="entry name" value="Glyco_25"/>
    <property type="match status" value="1"/>
</dbReference>
<proteinExistence type="inferred from homology"/>
<evidence type="ECO:0000256" key="2">
    <source>
        <dbReference type="ARBA" id="ARBA00022801"/>
    </source>
</evidence>
<dbReference type="PROSITE" id="PS51904">
    <property type="entry name" value="GLYCOSYL_HYDROL_F25_2"/>
    <property type="match status" value="1"/>
</dbReference>
<dbReference type="eggNOG" id="COG3757">
    <property type="taxonomic scope" value="Bacteria"/>
</dbReference>
<organism evidence="5 6">
    <name type="scientific">Brachybacterium phenoliresistens</name>
    <dbReference type="NCBI Taxonomy" id="396014"/>
    <lineage>
        <taxon>Bacteria</taxon>
        <taxon>Bacillati</taxon>
        <taxon>Actinomycetota</taxon>
        <taxon>Actinomycetes</taxon>
        <taxon>Micrococcales</taxon>
        <taxon>Dermabacteraceae</taxon>
        <taxon>Brachybacterium</taxon>
    </lineage>
</organism>
<evidence type="ECO:0000256" key="1">
    <source>
        <dbReference type="ARBA" id="ARBA00010646"/>
    </source>
</evidence>
<dbReference type="InterPro" id="IPR017853">
    <property type="entry name" value="GH"/>
</dbReference>
<keyword evidence="6" id="KW-1185">Reference proteome</keyword>
<evidence type="ECO:0000256" key="4">
    <source>
        <dbReference type="RuleBase" id="RU361176"/>
    </source>
</evidence>
<dbReference type="STRING" id="396014.BF93_03775"/>
<dbReference type="RefSeq" id="WP_038373455.1">
    <property type="nucleotide sequence ID" value="NZ_KK069999.1"/>
</dbReference>
<dbReference type="PATRIC" id="fig|396014.3.peg.2785"/>
<accession>Z9JPH1</accession>
<keyword evidence="2 4" id="KW-0378">Hydrolase</keyword>
<sequence length="300" mass="32248">MPRYSRDQVRRRRRTLAGCCALLVIGVLVLTVSCTIRAVRDGDPVPPEAAATAAVPTAEVRVADAEAMTVPGTPADAPALAQLPEGAALEQGEVMGIDVSSHQGTVDWTAVAADGYAFTYIKATEGSGYTDPMFAINWEGAGAAGLTRGAYHYFTLCSSGADQARDFLAAAPPDDAALPPALDLEFDGACQERPEADQAQAEIDDFTRIVEAAWGRRVVVYSSSQWRAHYGLPVADSRPAWLFEDDGRPEDPEWAIWQLRFDGTVGGIGRPTDVDVLRIDVLREHSVLTDEERTQLATTS</sequence>
<dbReference type="GO" id="GO:0016052">
    <property type="term" value="P:carbohydrate catabolic process"/>
    <property type="evidence" value="ECO:0007669"/>
    <property type="project" value="TreeGrafter"/>
</dbReference>
<dbReference type="Gene3D" id="3.20.20.80">
    <property type="entry name" value="Glycosidases"/>
    <property type="match status" value="1"/>
</dbReference>
<comment type="similarity">
    <text evidence="1 4">Belongs to the glycosyl hydrolase 25 family.</text>
</comment>
<dbReference type="Pfam" id="PF01183">
    <property type="entry name" value="Glyco_hydro_25"/>
    <property type="match status" value="1"/>
</dbReference>